<keyword evidence="6 8" id="KW-0472">Membrane</keyword>
<dbReference type="GO" id="GO:0006784">
    <property type="term" value="P:heme A biosynthetic process"/>
    <property type="evidence" value="ECO:0007669"/>
    <property type="project" value="TreeGrafter"/>
</dbReference>
<dbReference type="Pfam" id="PF01040">
    <property type="entry name" value="UbiA"/>
    <property type="match status" value="1"/>
</dbReference>
<accession>A0A1F6CJZ3</accession>
<feature type="transmembrane region" description="Helical" evidence="8">
    <location>
        <begin position="54"/>
        <end position="76"/>
    </location>
</feature>
<evidence type="ECO:0000256" key="6">
    <source>
        <dbReference type="ARBA" id="ARBA00023136"/>
    </source>
</evidence>
<comment type="similarity">
    <text evidence="8">Belongs to the UbiA prenyltransferase family. Protoheme IX farnesyltransferase subfamily.</text>
</comment>
<dbReference type="GO" id="GO:0008495">
    <property type="term" value="F:protoheme IX farnesyltransferase activity"/>
    <property type="evidence" value="ECO:0007669"/>
    <property type="project" value="UniProtKB-UniRule"/>
</dbReference>
<sequence>MSPQVDTSSASLSLPWALASDFAELTKPRIVAFVCLSTLVGFVLGSVGPVNLGLLLHALIGTAMASGGTAALNQFLERDIDARMTRTAGRPLPAGRLGPEEAHCFGVLLSASGIFYLGMSVNWATGLTAALTLAIYLFLYTPLKLRTPLNTAVGAVAGALPPVGGWVAAAGGLAPGAWALFAILFLWQFPHVLAITWLFREDYARGGCRMVSVLDPDGRRTGRQVVAYSLVLLPFSLLPAFLGMAGLFCFCASLLLGLTFLGFGLRFRQARTPRRARLLMLASLVYLPALWLLMVFDRILV</sequence>
<dbReference type="InterPro" id="IPR006369">
    <property type="entry name" value="Protohaem_IX_farnesylTrfase"/>
</dbReference>
<dbReference type="InterPro" id="IPR000537">
    <property type="entry name" value="UbiA_prenyltransferase"/>
</dbReference>
<comment type="function">
    <text evidence="8">Converts heme B (protoheme IX) to heme O by substitution of the vinyl group on carbon 2 of heme B porphyrin ring with a hydroxyethyl farnesyl side group.</text>
</comment>
<dbReference type="EC" id="2.5.1.141" evidence="8"/>
<keyword evidence="3 8" id="KW-0812">Transmembrane</keyword>
<dbReference type="GO" id="GO:0005886">
    <property type="term" value="C:plasma membrane"/>
    <property type="evidence" value="ECO:0007669"/>
    <property type="project" value="UniProtKB-SubCell"/>
</dbReference>
<dbReference type="HAMAP" id="MF_00154">
    <property type="entry name" value="CyoE_CtaB"/>
    <property type="match status" value="1"/>
</dbReference>
<dbReference type="GO" id="GO:0048034">
    <property type="term" value="P:heme O biosynthetic process"/>
    <property type="evidence" value="ECO:0007669"/>
    <property type="project" value="UniProtKB-UniRule"/>
</dbReference>
<dbReference type="Proteomes" id="UP000178606">
    <property type="component" value="Unassembled WGS sequence"/>
</dbReference>
<feature type="transmembrane region" description="Helical" evidence="8">
    <location>
        <begin position="123"/>
        <end position="140"/>
    </location>
</feature>
<dbReference type="NCBIfam" id="TIGR01473">
    <property type="entry name" value="cyoE_ctaB"/>
    <property type="match status" value="1"/>
</dbReference>
<feature type="transmembrane region" description="Helical" evidence="8">
    <location>
        <begin position="177"/>
        <end position="199"/>
    </location>
</feature>
<feature type="transmembrane region" description="Helical" evidence="8">
    <location>
        <begin position="244"/>
        <end position="265"/>
    </location>
</feature>
<keyword evidence="4 8" id="KW-1133">Transmembrane helix</keyword>
<dbReference type="PANTHER" id="PTHR43448">
    <property type="entry name" value="PROTOHEME IX FARNESYLTRANSFERASE, MITOCHONDRIAL"/>
    <property type="match status" value="1"/>
</dbReference>
<keyword evidence="5 8" id="KW-0350">Heme biosynthesis</keyword>
<dbReference type="AlphaFoldDB" id="A0A1F6CJZ3"/>
<dbReference type="Gene3D" id="1.10.357.140">
    <property type="entry name" value="UbiA prenyltransferase"/>
    <property type="match status" value="1"/>
</dbReference>
<evidence type="ECO:0000256" key="8">
    <source>
        <dbReference type="HAMAP-Rule" id="MF_00154"/>
    </source>
</evidence>
<evidence type="ECO:0000256" key="4">
    <source>
        <dbReference type="ARBA" id="ARBA00022989"/>
    </source>
</evidence>
<evidence type="ECO:0000313" key="9">
    <source>
        <dbReference type="EMBL" id="OGG49337.1"/>
    </source>
</evidence>
<dbReference type="CDD" id="cd13957">
    <property type="entry name" value="PT_UbiA_Cox10"/>
    <property type="match status" value="1"/>
</dbReference>
<dbReference type="PROSITE" id="PS00943">
    <property type="entry name" value="UBIA"/>
    <property type="match status" value="1"/>
</dbReference>
<dbReference type="PANTHER" id="PTHR43448:SF2">
    <property type="entry name" value="PROTOHEME IX FARNESYLTRANSFERASE, MITOCHONDRIAL"/>
    <property type="match status" value="1"/>
</dbReference>
<feature type="transmembrane region" description="Helical" evidence="8">
    <location>
        <begin position="30"/>
        <end position="48"/>
    </location>
</feature>
<evidence type="ECO:0000313" key="10">
    <source>
        <dbReference type="Proteomes" id="UP000178606"/>
    </source>
</evidence>
<feature type="transmembrane region" description="Helical" evidence="8">
    <location>
        <begin position="152"/>
        <end position="171"/>
    </location>
</feature>
<gene>
    <name evidence="8" type="primary">ctaB</name>
    <name evidence="9" type="ORF">A3F84_25025</name>
</gene>
<comment type="miscellaneous">
    <text evidence="8">Carbon 2 of the heme B porphyrin ring is defined according to the Fischer nomenclature.</text>
</comment>
<comment type="caution">
    <text evidence="9">The sequence shown here is derived from an EMBL/GenBank/DDBJ whole genome shotgun (WGS) entry which is preliminary data.</text>
</comment>
<dbReference type="InterPro" id="IPR030470">
    <property type="entry name" value="UbiA_prenylTrfase_CS"/>
</dbReference>
<dbReference type="UniPathway" id="UPA00834">
    <property type="reaction ID" value="UER00712"/>
</dbReference>
<reference evidence="9 10" key="1">
    <citation type="journal article" date="2016" name="Nat. Commun.">
        <title>Thousands of microbial genomes shed light on interconnected biogeochemical processes in an aquifer system.</title>
        <authorList>
            <person name="Anantharaman K."/>
            <person name="Brown C.T."/>
            <person name="Hug L.A."/>
            <person name="Sharon I."/>
            <person name="Castelle C.J."/>
            <person name="Probst A.J."/>
            <person name="Thomas B.C."/>
            <person name="Singh A."/>
            <person name="Wilkins M.J."/>
            <person name="Karaoz U."/>
            <person name="Brodie E.L."/>
            <person name="Williams K.H."/>
            <person name="Hubbard S.S."/>
            <person name="Banfield J.F."/>
        </authorList>
    </citation>
    <scope>NUCLEOTIDE SEQUENCE [LARGE SCALE GENOMIC DNA]</scope>
    <source>
        <strain evidence="10">RIFCSPLOWO2_12_FULL_64_10</strain>
    </source>
</reference>
<dbReference type="InterPro" id="IPR044878">
    <property type="entry name" value="UbiA_sf"/>
</dbReference>
<keyword evidence="8" id="KW-1003">Cell membrane</keyword>
<comment type="subcellular location">
    <subcellularLocation>
        <location evidence="8">Cell membrane</location>
        <topology evidence="8">Multi-pass membrane protein</topology>
    </subcellularLocation>
    <subcellularLocation>
        <location evidence="1">Membrane</location>
        <topology evidence="1">Multi-pass membrane protein</topology>
    </subcellularLocation>
</comment>
<comment type="pathway">
    <text evidence="8">Porphyrin-containing compound metabolism; heme O biosynthesis; heme O from protoheme: step 1/1.</text>
</comment>
<name>A0A1F6CJZ3_HANXR</name>
<evidence type="ECO:0000256" key="3">
    <source>
        <dbReference type="ARBA" id="ARBA00022692"/>
    </source>
</evidence>
<proteinExistence type="inferred from homology"/>
<organism evidence="9 10">
    <name type="scientific">Handelsmanbacteria sp. (strain RIFCSPLOWO2_12_FULL_64_10)</name>
    <dbReference type="NCBI Taxonomy" id="1817868"/>
    <lineage>
        <taxon>Bacteria</taxon>
        <taxon>Candidatus Handelsmaniibacteriota</taxon>
    </lineage>
</organism>
<dbReference type="EMBL" id="MFKF01000233">
    <property type="protein sequence ID" value="OGG49337.1"/>
    <property type="molecule type" value="Genomic_DNA"/>
</dbReference>
<feature type="transmembrane region" description="Helical" evidence="8">
    <location>
        <begin position="277"/>
        <end position="296"/>
    </location>
</feature>
<comment type="catalytic activity">
    <reaction evidence="7 8">
        <text>heme b + (2E,6E)-farnesyl diphosphate + H2O = Fe(II)-heme o + diphosphate</text>
        <dbReference type="Rhea" id="RHEA:28070"/>
        <dbReference type="ChEBI" id="CHEBI:15377"/>
        <dbReference type="ChEBI" id="CHEBI:33019"/>
        <dbReference type="ChEBI" id="CHEBI:60344"/>
        <dbReference type="ChEBI" id="CHEBI:60530"/>
        <dbReference type="ChEBI" id="CHEBI:175763"/>
        <dbReference type="EC" id="2.5.1.141"/>
    </reaction>
</comment>
<protein>
    <recommendedName>
        <fullName evidence="8">Protoheme IX farnesyltransferase</fullName>
        <ecNumber evidence="8">2.5.1.141</ecNumber>
    </recommendedName>
    <alternativeName>
        <fullName evidence="8">Heme B farnesyltransferase</fullName>
    </alternativeName>
    <alternativeName>
        <fullName evidence="8">Heme O synthase</fullName>
    </alternativeName>
</protein>
<feature type="transmembrane region" description="Helical" evidence="8">
    <location>
        <begin position="220"/>
        <end position="238"/>
    </location>
</feature>
<evidence type="ECO:0000256" key="1">
    <source>
        <dbReference type="ARBA" id="ARBA00004141"/>
    </source>
</evidence>
<evidence type="ECO:0000256" key="2">
    <source>
        <dbReference type="ARBA" id="ARBA00022679"/>
    </source>
</evidence>
<evidence type="ECO:0000256" key="7">
    <source>
        <dbReference type="ARBA" id="ARBA00047690"/>
    </source>
</evidence>
<evidence type="ECO:0000256" key="5">
    <source>
        <dbReference type="ARBA" id="ARBA00023133"/>
    </source>
</evidence>
<keyword evidence="2 8" id="KW-0808">Transferase</keyword>